<gene>
    <name evidence="2" type="ORF">GCM10009810_11970</name>
</gene>
<protein>
    <submittedName>
        <fullName evidence="2">Uncharacterized protein</fullName>
    </submittedName>
</protein>
<sequence>MTTFDEGQHPRGTGGKFAAKQHAEPAELETTQSFPTYSRAEDTTDDLGGPDLGLLHPAPRASIFAGANPNRQSVGLPGHCESCAQHGHVAAHPDFGCGDVGCDLDHDEYVPEVSSFDDARIDALMAEADQAFEQQQAASRRMTTRSVQATAVMVRSIYPDAAEFTLEPDDEGGWSVTAGDHDFADHGDEVWNTTRLIGFRYDDFTDLFGVDVDDHRGRVESVSVNIDKVIART</sequence>
<keyword evidence="3" id="KW-1185">Reference proteome</keyword>
<name>A0ABN2KE79_9MICO</name>
<dbReference type="Proteomes" id="UP001501475">
    <property type="component" value="Unassembled WGS sequence"/>
</dbReference>
<accession>A0ABN2KE79</accession>
<dbReference type="EMBL" id="BAAAPN010000032">
    <property type="protein sequence ID" value="GAA1753713.1"/>
    <property type="molecule type" value="Genomic_DNA"/>
</dbReference>
<feature type="compositionally biased region" description="Low complexity" evidence="1">
    <location>
        <begin position="46"/>
        <end position="55"/>
    </location>
</feature>
<evidence type="ECO:0000313" key="3">
    <source>
        <dbReference type="Proteomes" id="UP001501475"/>
    </source>
</evidence>
<evidence type="ECO:0000313" key="2">
    <source>
        <dbReference type="EMBL" id="GAA1753713.1"/>
    </source>
</evidence>
<dbReference type="RefSeq" id="WP_344063523.1">
    <property type="nucleotide sequence ID" value="NZ_BAAAPN010000032.1"/>
</dbReference>
<evidence type="ECO:0000256" key="1">
    <source>
        <dbReference type="SAM" id="MobiDB-lite"/>
    </source>
</evidence>
<organism evidence="2 3">
    <name type="scientific">Nostocoides vanveenii</name>
    <dbReference type="NCBI Taxonomy" id="330835"/>
    <lineage>
        <taxon>Bacteria</taxon>
        <taxon>Bacillati</taxon>
        <taxon>Actinomycetota</taxon>
        <taxon>Actinomycetes</taxon>
        <taxon>Micrococcales</taxon>
        <taxon>Intrasporangiaceae</taxon>
        <taxon>Nostocoides</taxon>
    </lineage>
</organism>
<proteinExistence type="predicted"/>
<reference evidence="2 3" key="1">
    <citation type="journal article" date="2019" name="Int. J. Syst. Evol. Microbiol.">
        <title>The Global Catalogue of Microorganisms (GCM) 10K type strain sequencing project: providing services to taxonomists for standard genome sequencing and annotation.</title>
        <authorList>
            <consortium name="The Broad Institute Genomics Platform"/>
            <consortium name="The Broad Institute Genome Sequencing Center for Infectious Disease"/>
            <person name="Wu L."/>
            <person name="Ma J."/>
        </authorList>
    </citation>
    <scope>NUCLEOTIDE SEQUENCE [LARGE SCALE GENOMIC DNA]</scope>
    <source>
        <strain evidence="2 3">JCM 15591</strain>
    </source>
</reference>
<feature type="region of interest" description="Disordered" evidence="1">
    <location>
        <begin position="1"/>
        <end position="55"/>
    </location>
</feature>
<comment type="caution">
    <text evidence="2">The sequence shown here is derived from an EMBL/GenBank/DDBJ whole genome shotgun (WGS) entry which is preliminary data.</text>
</comment>